<organism evidence="9 10">
    <name type="scientific">Actinophytocola gossypii</name>
    <dbReference type="NCBI Taxonomy" id="2812003"/>
    <lineage>
        <taxon>Bacteria</taxon>
        <taxon>Bacillati</taxon>
        <taxon>Actinomycetota</taxon>
        <taxon>Actinomycetes</taxon>
        <taxon>Pseudonocardiales</taxon>
        <taxon>Pseudonocardiaceae</taxon>
    </lineage>
</organism>
<keyword evidence="10" id="KW-1185">Reference proteome</keyword>
<dbReference type="InterPro" id="IPR009100">
    <property type="entry name" value="AcylCoA_DH/oxidase_NM_dom_sf"/>
</dbReference>
<evidence type="ECO:0000259" key="8">
    <source>
        <dbReference type="Pfam" id="PF02771"/>
    </source>
</evidence>
<comment type="similarity">
    <text evidence="2 5">Belongs to the acyl-CoA dehydrogenase family.</text>
</comment>
<keyword evidence="4 5" id="KW-0274">FAD</keyword>
<evidence type="ECO:0000313" key="10">
    <source>
        <dbReference type="Proteomes" id="UP001156441"/>
    </source>
</evidence>
<sequence length="383" mass="40988">MDLSLTEEQAALRDLARDFVDREVVPHVRDWDLAEQVDRSIVGKLGEVGFLGLTVPEEYGGSGGDHLSYCLMMEEIGRGDSAIRGIVSVSLGLVGKTILSFGTEEQKRAWLPGLTSGESLSCFGLTEPDTGSDAGNLSTRAVRDGDDWVLTGTKMFITNGTWADLALVFARTGEPGPRGVTAFLVPTASDGFEHREIKGKLGLRGQSTGELVLDGVRVPDSARLGEEGQGFKIAMAALDKGRMSVAAGCVGLARAALEASTRYAGERQQFGRPIAGFQLVQQMLADMAVGTDAARLLVWRVADLVDRGEPFRTEASMAKLYASENAVTAANLAIQVYGGYGYLDEYPVAKILRDARVMTLYEGTSQVQKLLIGRALTGVNAFV</sequence>
<dbReference type="SUPFAM" id="SSF56645">
    <property type="entry name" value="Acyl-CoA dehydrogenase NM domain-like"/>
    <property type="match status" value="1"/>
</dbReference>
<dbReference type="Pfam" id="PF00441">
    <property type="entry name" value="Acyl-CoA_dh_1"/>
    <property type="match status" value="1"/>
</dbReference>
<evidence type="ECO:0000313" key="9">
    <source>
        <dbReference type="EMBL" id="MCT2585357.1"/>
    </source>
</evidence>
<dbReference type="PANTHER" id="PTHR43884:SF12">
    <property type="entry name" value="ISOVALERYL-COA DEHYDROGENASE, MITOCHONDRIAL-RELATED"/>
    <property type="match status" value="1"/>
</dbReference>
<protein>
    <submittedName>
        <fullName evidence="9">Acyl-CoA dehydrogenase family protein</fullName>
    </submittedName>
</protein>
<dbReference type="Gene3D" id="2.40.110.10">
    <property type="entry name" value="Butyryl-CoA Dehydrogenase, subunit A, domain 2"/>
    <property type="match status" value="1"/>
</dbReference>
<keyword evidence="3 5" id="KW-0285">Flavoprotein</keyword>
<dbReference type="RefSeq" id="WP_260192906.1">
    <property type="nucleotide sequence ID" value="NZ_JAFFZE010000015.1"/>
</dbReference>
<feature type="domain" description="Acyl-CoA dehydrogenase/oxidase N-terminal" evidence="8">
    <location>
        <begin position="6"/>
        <end position="118"/>
    </location>
</feature>
<evidence type="ECO:0000256" key="1">
    <source>
        <dbReference type="ARBA" id="ARBA00001974"/>
    </source>
</evidence>
<dbReference type="PIRSF" id="PIRSF016578">
    <property type="entry name" value="HsaA"/>
    <property type="match status" value="1"/>
</dbReference>
<evidence type="ECO:0000256" key="4">
    <source>
        <dbReference type="ARBA" id="ARBA00022827"/>
    </source>
</evidence>
<reference evidence="9 10" key="1">
    <citation type="submission" date="2021-02" db="EMBL/GenBank/DDBJ databases">
        <title>Actinophytocola xerophila sp. nov., isolated from soil of cotton cropping field.</title>
        <authorList>
            <person name="Huang R."/>
            <person name="Chen X."/>
            <person name="Ge X."/>
            <person name="Liu W."/>
        </authorList>
    </citation>
    <scope>NUCLEOTIDE SEQUENCE [LARGE SCALE GENOMIC DNA]</scope>
    <source>
        <strain evidence="9 10">S1-96</strain>
    </source>
</reference>
<dbReference type="InterPro" id="IPR006089">
    <property type="entry name" value="Acyl-CoA_DH_CS"/>
</dbReference>
<proteinExistence type="inferred from homology"/>
<dbReference type="InterPro" id="IPR037069">
    <property type="entry name" value="AcylCoA_DH/ox_N_sf"/>
</dbReference>
<evidence type="ECO:0000256" key="2">
    <source>
        <dbReference type="ARBA" id="ARBA00009347"/>
    </source>
</evidence>
<dbReference type="SUPFAM" id="SSF47203">
    <property type="entry name" value="Acyl-CoA dehydrogenase C-terminal domain-like"/>
    <property type="match status" value="1"/>
</dbReference>
<name>A0ABT2JBZ2_9PSEU</name>
<keyword evidence="5" id="KW-0560">Oxidoreductase</keyword>
<dbReference type="InterPro" id="IPR006091">
    <property type="entry name" value="Acyl-CoA_Oxase/DH_mid-dom"/>
</dbReference>
<dbReference type="InterPro" id="IPR013786">
    <property type="entry name" value="AcylCoA_DH/ox_N"/>
</dbReference>
<dbReference type="InterPro" id="IPR046373">
    <property type="entry name" value="Acyl-CoA_Oxase/DH_mid-dom_sf"/>
</dbReference>
<dbReference type="Proteomes" id="UP001156441">
    <property type="component" value="Unassembled WGS sequence"/>
</dbReference>
<dbReference type="Gene3D" id="1.10.540.10">
    <property type="entry name" value="Acyl-CoA dehydrogenase/oxidase, N-terminal domain"/>
    <property type="match status" value="1"/>
</dbReference>
<comment type="cofactor">
    <cofactor evidence="1 5">
        <name>FAD</name>
        <dbReference type="ChEBI" id="CHEBI:57692"/>
    </cofactor>
</comment>
<accession>A0ABT2JBZ2</accession>
<dbReference type="InterPro" id="IPR009075">
    <property type="entry name" value="AcylCo_DH/oxidase_C"/>
</dbReference>
<evidence type="ECO:0000256" key="5">
    <source>
        <dbReference type="RuleBase" id="RU362125"/>
    </source>
</evidence>
<dbReference type="PROSITE" id="PS00073">
    <property type="entry name" value="ACYL_COA_DH_2"/>
    <property type="match status" value="1"/>
</dbReference>
<dbReference type="Gene3D" id="1.20.140.10">
    <property type="entry name" value="Butyryl-CoA Dehydrogenase, subunit A, domain 3"/>
    <property type="match status" value="1"/>
</dbReference>
<dbReference type="Pfam" id="PF02770">
    <property type="entry name" value="Acyl-CoA_dh_M"/>
    <property type="match status" value="1"/>
</dbReference>
<feature type="domain" description="Acyl-CoA oxidase/dehydrogenase middle" evidence="7">
    <location>
        <begin position="122"/>
        <end position="216"/>
    </location>
</feature>
<comment type="caution">
    <text evidence="9">The sequence shown here is derived from an EMBL/GenBank/DDBJ whole genome shotgun (WGS) entry which is preliminary data.</text>
</comment>
<gene>
    <name evidence="9" type="ORF">JT362_19750</name>
</gene>
<evidence type="ECO:0000259" key="7">
    <source>
        <dbReference type="Pfam" id="PF02770"/>
    </source>
</evidence>
<dbReference type="Pfam" id="PF02771">
    <property type="entry name" value="Acyl-CoA_dh_N"/>
    <property type="match status" value="1"/>
</dbReference>
<dbReference type="EMBL" id="JAFFZE010000015">
    <property type="protein sequence ID" value="MCT2585357.1"/>
    <property type="molecule type" value="Genomic_DNA"/>
</dbReference>
<evidence type="ECO:0000256" key="3">
    <source>
        <dbReference type="ARBA" id="ARBA00022630"/>
    </source>
</evidence>
<feature type="domain" description="Acyl-CoA dehydrogenase/oxidase C-terminal" evidence="6">
    <location>
        <begin position="228"/>
        <end position="376"/>
    </location>
</feature>
<evidence type="ECO:0000259" key="6">
    <source>
        <dbReference type="Pfam" id="PF00441"/>
    </source>
</evidence>
<dbReference type="InterPro" id="IPR036250">
    <property type="entry name" value="AcylCo_DH-like_C"/>
</dbReference>
<dbReference type="PANTHER" id="PTHR43884">
    <property type="entry name" value="ACYL-COA DEHYDROGENASE"/>
    <property type="match status" value="1"/>
</dbReference>